<protein>
    <recommendedName>
        <fullName evidence="1">Ig-like domain-containing protein</fullName>
    </recommendedName>
</protein>
<feature type="domain" description="Ig-like" evidence="1">
    <location>
        <begin position="1"/>
        <end position="69"/>
    </location>
</feature>
<dbReference type="InterPro" id="IPR013783">
    <property type="entry name" value="Ig-like_fold"/>
</dbReference>
<sequence>MHCFLSGLQVEVPERVMEGDKVTLTCKTTCGLTGSTSFTWFRNGTTLSSRTDPLYLKTVSREDAGRYSCGPTTFWPLRLTLSISSLNWTLHDFTTNVIPLFQPHTYQTAYIYTLNHTVPLPN</sequence>
<dbReference type="PROSITE" id="PS50835">
    <property type="entry name" value="IG_LIKE"/>
    <property type="match status" value="1"/>
</dbReference>
<dbReference type="PANTHER" id="PTHR46013:SF4">
    <property type="entry name" value="B-CELL RECEPTOR CD22-RELATED"/>
    <property type="match status" value="1"/>
</dbReference>
<dbReference type="Ensembl" id="ENSAMXT00005003495.1">
    <property type="protein sequence ID" value="ENSAMXP00005003065.1"/>
    <property type="gene ID" value="ENSAMXG00005001915.1"/>
</dbReference>
<reference evidence="2" key="1">
    <citation type="submission" date="2025-08" db="UniProtKB">
        <authorList>
            <consortium name="Ensembl"/>
        </authorList>
    </citation>
    <scope>IDENTIFICATION</scope>
</reference>
<accession>A0A8B9GW27</accession>
<dbReference type="InterPro" id="IPR003599">
    <property type="entry name" value="Ig_sub"/>
</dbReference>
<evidence type="ECO:0000259" key="1">
    <source>
        <dbReference type="PROSITE" id="PS50835"/>
    </source>
</evidence>
<dbReference type="InterPro" id="IPR007110">
    <property type="entry name" value="Ig-like_dom"/>
</dbReference>
<dbReference type="Pfam" id="PF13895">
    <property type="entry name" value="Ig_2"/>
    <property type="match status" value="1"/>
</dbReference>
<dbReference type="Proteomes" id="UP000694621">
    <property type="component" value="Unplaced"/>
</dbReference>
<dbReference type="AlphaFoldDB" id="A0A8B9GW27"/>
<dbReference type="SMART" id="SM00409">
    <property type="entry name" value="IG"/>
    <property type="match status" value="1"/>
</dbReference>
<dbReference type="SUPFAM" id="SSF48726">
    <property type="entry name" value="Immunoglobulin"/>
    <property type="match status" value="1"/>
</dbReference>
<dbReference type="InterPro" id="IPR036179">
    <property type="entry name" value="Ig-like_dom_sf"/>
</dbReference>
<name>A0A8B9GW27_ASTMX</name>
<evidence type="ECO:0000313" key="2">
    <source>
        <dbReference type="Ensembl" id="ENSAMXP00005003065.1"/>
    </source>
</evidence>
<dbReference type="PANTHER" id="PTHR46013">
    <property type="entry name" value="VASCULAR CELL ADHESION MOLECULE 1"/>
    <property type="match status" value="1"/>
</dbReference>
<proteinExistence type="predicted"/>
<dbReference type="Gene3D" id="2.60.40.10">
    <property type="entry name" value="Immunoglobulins"/>
    <property type="match status" value="1"/>
</dbReference>
<organism evidence="2 3">
    <name type="scientific">Astyanax mexicanus</name>
    <name type="common">Blind cave fish</name>
    <name type="synonym">Astyanax fasciatus mexicanus</name>
    <dbReference type="NCBI Taxonomy" id="7994"/>
    <lineage>
        <taxon>Eukaryota</taxon>
        <taxon>Metazoa</taxon>
        <taxon>Chordata</taxon>
        <taxon>Craniata</taxon>
        <taxon>Vertebrata</taxon>
        <taxon>Euteleostomi</taxon>
        <taxon>Actinopterygii</taxon>
        <taxon>Neopterygii</taxon>
        <taxon>Teleostei</taxon>
        <taxon>Ostariophysi</taxon>
        <taxon>Characiformes</taxon>
        <taxon>Characoidei</taxon>
        <taxon>Acestrorhamphidae</taxon>
        <taxon>Acestrorhamphinae</taxon>
        <taxon>Astyanax</taxon>
    </lineage>
</organism>
<evidence type="ECO:0000313" key="3">
    <source>
        <dbReference type="Proteomes" id="UP000694621"/>
    </source>
</evidence>